<dbReference type="AlphaFoldDB" id="A0A6C8G8E4"/>
<evidence type="ECO:0000313" key="3">
    <source>
        <dbReference type="Proteomes" id="UP000004564"/>
    </source>
</evidence>
<keyword evidence="1" id="KW-0812">Transmembrane</keyword>
<feature type="transmembrane region" description="Helical" evidence="1">
    <location>
        <begin position="17"/>
        <end position="34"/>
    </location>
</feature>
<protein>
    <submittedName>
        <fullName evidence="2">Uncharacterized protein</fullName>
    </submittedName>
</protein>
<dbReference type="Proteomes" id="UP000004564">
    <property type="component" value="Chromosome"/>
</dbReference>
<reference evidence="2 3" key="1">
    <citation type="submission" date="2011-09" db="EMBL/GenBank/DDBJ databases">
        <authorList>
            <person name="McClelland M."/>
            <person name="Clifton S."/>
            <person name="Porwollik S."/>
            <person name="Cheng P."/>
            <person name="Wollam A."/>
            <person name="Wang C."/>
            <person name="Pepin K."/>
            <person name="Bhonagiri V."/>
            <person name="Fulton R."/>
            <person name="Fulton L.F."/>
            <person name="Delehaunty K."/>
            <person name="Fronick C."/>
            <person name="O'Laughlin M."/>
            <person name="Godfrey J."/>
            <person name="Waligorski J."/>
            <person name="Appelbaum E."/>
            <person name="Farmer C."/>
            <person name="Strong C."/>
            <person name="Tomlinson C."/>
            <person name="Hou S."/>
            <person name="Minx P."/>
            <person name="Warren W."/>
            <person name="Wilson R.K."/>
        </authorList>
    </citation>
    <scope>NUCLEOTIDE SEQUENCE [LARGE SCALE GENOMIC DNA]</scope>
    <source>
        <strain evidence="3">SARB 27</strain>
    </source>
</reference>
<organism evidence="2 3">
    <name type="scientific">Salmonella enterica subsp. enterica serovar Infantis str. SARB27</name>
    <dbReference type="NCBI Taxonomy" id="596155"/>
    <lineage>
        <taxon>Bacteria</taxon>
        <taxon>Pseudomonadati</taxon>
        <taxon>Pseudomonadota</taxon>
        <taxon>Gammaproteobacteria</taxon>
        <taxon>Enterobacterales</taxon>
        <taxon>Enterobacteriaceae</taxon>
        <taxon>Salmonella</taxon>
    </lineage>
</organism>
<accession>A0A6C8G8E4</accession>
<gene>
    <name evidence="2" type="ORF">SEENIN0B_01502</name>
</gene>
<evidence type="ECO:0000256" key="1">
    <source>
        <dbReference type="SAM" id="Phobius"/>
    </source>
</evidence>
<evidence type="ECO:0000313" key="2">
    <source>
        <dbReference type="EMBL" id="EHB41639.1"/>
    </source>
</evidence>
<keyword evidence="1" id="KW-1133">Transmembrane helix</keyword>
<name>A0A6C8G8E4_SALIN</name>
<sequence>MIHTTTNGASTKAGPDLMVSVLIVACGIRFYPINRIIFYMQSKQAATSTVYCAGTPDGLIFDDSGFVRGLTCETEW</sequence>
<comment type="caution">
    <text evidence="2">The sequence shown here is derived from an EMBL/GenBank/DDBJ whole genome shotgun (WGS) entry which is preliminary data.</text>
</comment>
<proteinExistence type="predicted"/>
<dbReference type="EMBL" id="AFYI01000002">
    <property type="protein sequence ID" value="EHB41639.1"/>
    <property type="molecule type" value="Genomic_DNA"/>
</dbReference>
<keyword evidence="1" id="KW-0472">Membrane</keyword>